<dbReference type="GO" id="GO:0000976">
    <property type="term" value="F:transcription cis-regulatory region binding"/>
    <property type="evidence" value="ECO:0007669"/>
    <property type="project" value="TreeGrafter"/>
</dbReference>
<dbReference type="SUPFAM" id="SSF46689">
    <property type="entry name" value="Homeodomain-like"/>
    <property type="match status" value="1"/>
</dbReference>
<dbReference type="AlphaFoldDB" id="A0A4Q7J870"/>
<keyword evidence="5" id="KW-1185">Reference proteome</keyword>
<evidence type="ECO:0000256" key="1">
    <source>
        <dbReference type="ARBA" id="ARBA00023125"/>
    </source>
</evidence>
<dbReference type="OrthoDB" id="3480570at2"/>
<dbReference type="InterPro" id="IPR009057">
    <property type="entry name" value="Homeodomain-like_sf"/>
</dbReference>
<evidence type="ECO:0000313" key="5">
    <source>
        <dbReference type="Proteomes" id="UP000292003"/>
    </source>
</evidence>
<dbReference type="InterPro" id="IPR001647">
    <property type="entry name" value="HTH_TetR"/>
</dbReference>
<reference evidence="4 5" key="1">
    <citation type="submission" date="2019-02" db="EMBL/GenBank/DDBJ databases">
        <title>Draft genome sequence of Amycolatopsis sp. 8-3EHSu isolated from roots of Suaeda maritima.</title>
        <authorList>
            <person name="Duangmal K."/>
            <person name="Chantavorakit T."/>
        </authorList>
    </citation>
    <scope>NUCLEOTIDE SEQUENCE [LARGE SCALE GENOMIC DNA]</scope>
    <source>
        <strain evidence="4 5">8-3EHSu</strain>
    </source>
</reference>
<dbReference type="PROSITE" id="PS50977">
    <property type="entry name" value="HTH_TETR_2"/>
    <property type="match status" value="1"/>
</dbReference>
<accession>A0A4Q7J870</accession>
<evidence type="ECO:0000313" key="4">
    <source>
        <dbReference type="EMBL" id="RZQ63022.1"/>
    </source>
</evidence>
<evidence type="ECO:0000259" key="3">
    <source>
        <dbReference type="PROSITE" id="PS50977"/>
    </source>
</evidence>
<proteinExistence type="predicted"/>
<protein>
    <submittedName>
        <fullName evidence="4">TetR/AcrR family transcriptional regulator</fullName>
    </submittedName>
</protein>
<sequence>MLAAVTRSRVRRPPDEARRLILDAAEKLLADGGVAAVQVRAIATRVGMTDAGVNHHFGSRDRLLEALLRHGGRKIRAGVREVLDSWLDRGADLGDLVDMLAALYRRGYGELAAALHAAGWRDDGSGLLDPVVDALHALRPEPGAVPVDDTRLAVAALHQFLATEPLYGPAFRRSAGLTGRAATAPTAQLRWWTTHLARSLGLGQSS</sequence>
<evidence type="ECO:0000256" key="2">
    <source>
        <dbReference type="PROSITE-ProRule" id="PRU00335"/>
    </source>
</evidence>
<comment type="caution">
    <text evidence="4">The sequence shown here is derived from an EMBL/GenBank/DDBJ whole genome shotgun (WGS) entry which is preliminary data.</text>
</comment>
<feature type="DNA-binding region" description="H-T-H motif" evidence="2">
    <location>
        <begin position="38"/>
        <end position="57"/>
    </location>
</feature>
<dbReference type="PANTHER" id="PTHR30055:SF235">
    <property type="entry name" value="TRANSCRIPTIONAL REGULATORY PROTEIN"/>
    <property type="match status" value="1"/>
</dbReference>
<dbReference type="EMBL" id="SFCC01000007">
    <property type="protein sequence ID" value="RZQ63022.1"/>
    <property type="molecule type" value="Genomic_DNA"/>
</dbReference>
<name>A0A4Q7J870_9PSEU</name>
<dbReference type="InterPro" id="IPR050109">
    <property type="entry name" value="HTH-type_TetR-like_transc_reg"/>
</dbReference>
<dbReference type="PANTHER" id="PTHR30055">
    <property type="entry name" value="HTH-TYPE TRANSCRIPTIONAL REGULATOR RUTR"/>
    <property type="match status" value="1"/>
</dbReference>
<dbReference type="Gene3D" id="1.10.357.10">
    <property type="entry name" value="Tetracycline Repressor, domain 2"/>
    <property type="match status" value="1"/>
</dbReference>
<dbReference type="GO" id="GO:0003700">
    <property type="term" value="F:DNA-binding transcription factor activity"/>
    <property type="evidence" value="ECO:0007669"/>
    <property type="project" value="TreeGrafter"/>
</dbReference>
<feature type="domain" description="HTH tetR-type" evidence="3">
    <location>
        <begin position="15"/>
        <end position="75"/>
    </location>
</feature>
<dbReference type="Proteomes" id="UP000292003">
    <property type="component" value="Unassembled WGS sequence"/>
</dbReference>
<keyword evidence="1 2" id="KW-0238">DNA-binding</keyword>
<gene>
    <name evidence="4" type="ORF">EWH70_15125</name>
</gene>
<dbReference type="PRINTS" id="PR00455">
    <property type="entry name" value="HTHTETR"/>
</dbReference>
<dbReference type="Pfam" id="PF00440">
    <property type="entry name" value="TetR_N"/>
    <property type="match status" value="1"/>
</dbReference>
<organism evidence="4 5">
    <name type="scientific">Amycolatopsis suaedae</name>
    <dbReference type="NCBI Taxonomy" id="2510978"/>
    <lineage>
        <taxon>Bacteria</taxon>
        <taxon>Bacillati</taxon>
        <taxon>Actinomycetota</taxon>
        <taxon>Actinomycetes</taxon>
        <taxon>Pseudonocardiales</taxon>
        <taxon>Pseudonocardiaceae</taxon>
        <taxon>Amycolatopsis</taxon>
    </lineage>
</organism>